<accession>K3Y458</accession>
<dbReference type="EMBL" id="AGNK02002217">
    <property type="status" value="NOT_ANNOTATED_CDS"/>
    <property type="molecule type" value="Genomic_DNA"/>
</dbReference>
<dbReference type="AlphaFoldDB" id="K3Y458"/>
<keyword evidence="2" id="KW-1185">Reference proteome</keyword>
<reference evidence="2" key="1">
    <citation type="journal article" date="2012" name="Nat. Biotechnol.">
        <title>Reference genome sequence of the model plant Setaria.</title>
        <authorList>
            <person name="Bennetzen J.L."/>
            <person name="Schmutz J."/>
            <person name="Wang H."/>
            <person name="Percifield R."/>
            <person name="Hawkins J."/>
            <person name="Pontaroli A.C."/>
            <person name="Estep M."/>
            <person name="Feng L."/>
            <person name="Vaughn J.N."/>
            <person name="Grimwood J."/>
            <person name="Jenkins J."/>
            <person name="Barry K."/>
            <person name="Lindquist E."/>
            <person name="Hellsten U."/>
            <person name="Deshpande S."/>
            <person name="Wang X."/>
            <person name="Wu X."/>
            <person name="Mitros T."/>
            <person name="Triplett J."/>
            <person name="Yang X."/>
            <person name="Ye C.Y."/>
            <person name="Mauro-Herrera M."/>
            <person name="Wang L."/>
            <person name="Li P."/>
            <person name="Sharma M."/>
            <person name="Sharma R."/>
            <person name="Ronald P.C."/>
            <person name="Panaud O."/>
            <person name="Kellogg E.A."/>
            <person name="Brutnell T.P."/>
            <person name="Doust A.N."/>
            <person name="Tuskan G.A."/>
            <person name="Rokhsar D."/>
            <person name="Devos K.M."/>
        </authorList>
    </citation>
    <scope>NUCLEOTIDE SEQUENCE [LARGE SCALE GENOMIC DNA]</scope>
    <source>
        <strain evidence="2">cv. Yugu1</strain>
    </source>
</reference>
<dbReference type="InParanoid" id="K3Y458"/>
<sequence>MIRLVHRVFNILAMSQQSAIIHSHDIFCVSALLLSRKRRAT</sequence>
<organism evidence="1 2">
    <name type="scientific">Setaria italica</name>
    <name type="common">Foxtail millet</name>
    <name type="synonym">Panicum italicum</name>
    <dbReference type="NCBI Taxonomy" id="4555"/>
    <lineage>
        <taxon>Eukaryota</taxon>
        <taxon>Viridiplantae</taxon>
        <taxon>Streptophyta</taxon>
        <taxon>Embryophyta</taxon>
        <taxon>Tracheophyta</taxon>
        <taxon>Spermatophyta</taxon>
        <taxon>Magnoliopsida</taxon>
        <taxon>Liliopsida</taxon>
        <taxon>Poales</taxon>
        <taxon>Poaceae</taxon>
        <taxon>PACMAD clade</taxon>
        <taxon>Panicoideae</taxon>
        <taxon>Panicodae</taxon>
        <taxon>Paniceae</taxon>
        <taxon>Cenchrinae</taxon>
        <taxon>Setaria</taxon>
    </lineage>
</organism>
<dbReference type="EnsemblPlants" id="KQL09440">
    <property type="protein sequence ID" value="KQL09440"/>
    <property type="gene ID" value="SETIT_008996mg"/>
</dbReference>
<proteinExistence type="predicted"/>
<dbReference type="Gramene" id="KQL09440">
    <property type="protein sequence ID" value="KQL09440"/>
    <property type="gene ID" value="SETIT_008996mg"/>
</dbReference>
<evidence type="ECO:0000313" key="2">
    <source>
        <dbReference type="Proteomes" id="UP000004995"/>
    </source>
</evidence>
<reference evidence="1" key="2">
    <citation type="submission" date="2018-08" db="UniProtKB">
        <authorList>
            <consortium name="EnsemblPlants"/>
        </authorList>
    </citation>
    <scope>IDENTIFICATION</scope>
    <source>
        <strain evidence="1">Yugu1</strain>
    </source>
</reference>
<dbReference type="HOGENOM" id="CLU_3280458_0_0_1"/>
<evidence type="ECO:0000313" key="1">
    <source>
        <dbReference type="EnsemblPlants" id="KQL09440"/>
    </source>
</evidence>
<name>K3Y458_SETIT</name>
<protein>
    <submittedName>
        <fullName evidence="1">Uncharacterized protein</fullName>
    </submittedName>
</protein>
<dbReference type="Proteomes" id="UP000004995">
    <property type="component" value="Unassembled WGS sequence"/>
</dbReference>